<dbReference type="EMBL" id="JANAWD010000654">
    <property type="protein sequence ID" value="KAJ3476908.1"/>
    <property type="molecule type" value="Genomic_DNA"/>
</dbReference>
<organism evidence="1 2">
    <name type="scientific">Meripilus lineatus</name>
    <dbReference type="NCBI Taxonomy" id="2056292"/>
    <lineage>
        <taxon>Eukaryota</taxon>
        <taxon>Fungi</taxon>
        <taxon>Dikarya</taxon>
        <taxon>Basidiomycota</taxon>
        <taxon>Agaricomycotina</taxon>
        <taxon>Agaricomycetes</taxon>
        <taxon>Polyporales</taxon>
        <taxon>Meripilaceae</taxon>
        <taxon>Meripilus</taxon>
    </lineage>
</organism>
<protein>
    <recommendedName>
        <fullName evidence="3">HAD-like protein</fullName>
    </recommendedName>
</protein>
<evidence type="ECO:0000313" key="1">
    <source>
        <dbReference type="EMBL" id="KAJ3476908.1"/>
    </source>
</evidence>
<dbReference type="Gene3D" id="3.40.50.1000">
    <property type="entry name" value="HAD superfamily/HAD-like"/>
    <property type="match status" value="1"/>
</dbReference>
<name>A0AAD5USX3_9APHY</name>
<dbReference type="PANTHER" id="PTHR18901">
    <property type="entry name" value="2-DEOXYGLUCOSE-6-PHOSPHATE PHOSPHATASE 2"/>
    <property type="match status" value="1"/>
</dbReference>
<comment type="caution">
    <text evidence="1">The sequence shown here is derived from an EMBL/GenBank/DDBJ whole genome shotgun (WGS) entry which is preliminary data.</text>
</comment>
<keyword evidence="2" id="KW-1185">Reference proteome</keyword>
<reference evidence="1" key="1">
    <citation type="submission" date="2022-07" db="EMBL/GenBank/DDBJ databases">
        <title>Genome Sequence of Physisporinus lineatus.</title>
        <authorList>
            <person name="Buettner E."/>
        </authorList>
    </citation>
    <scope>NUCLEOTIDE SEQUENCE</scope>
    <source>
        <strain evidence="1">VT162</strain>
    </source>
</reference>
<dbReference type="GO" id="GO:0016791">
    <property type="term" value="F:phosphatase activity"/>
    <property type="evidence" value="ECO:0007669"/>
    <property type="project" value="TreeGrafter"/>
</dbReference>
<dbReference type="InterPro" id="IPR036412">
    <property type="entry name" value="HAD-like_sf"/>
</dbReference>
<dbReference type="PANTHER" id="PTHR18901:SF38">
    <property type="entry name" value="PSEUDOURIDINE-5'-PHOSPHATASE"/>
    <property type="match status" value="1"/>
</dbReference>
<evidence type="ECO:0000313" key="2">
    <source>
        <dbReference type="Proteomes" id="UP001212997"/>
    </source>
</evidence>
<dbReference type="Pfam" id="PF00702">
    <property type="entry name" value="Hydrolase"/>
    <property type="match status" value="1"/>
</dbReference>
<dbReference type="AlphaFoldDB" id="A0AAD5USX3"/>
<evidence type="ECO:0008006" key="3">
    <source>
        <dbReference type="Google" id="ProtNLM"/>
    </source>
</evidence>
<gene>
    <name evidence="1" type="ORF">NLI96_g10829</name>
</gene>
<dbReference type="Proteomes" id="UP001212997">
    <property type="component" value="Unassembled WGS sequence"/>
</dbReference>
<dbReference type="Gene3D" id="1.10.150.240">
    <property type="entry name" value="Putative phosphatase, domain 2"/>
    <property type="match status" value="1"/>
</dbReference>
<accession>A0AAD5USX3</accession>
<dbReference type="InterPro" id="IPR023214">
    <property type="entry name" value="HAD_sf"/>
</dbReference>
<dbReference type="InterPro" id="IPR023198">
    <property type="entry name" value="PGP-like_dom2"/>
</dbReference>
<dbReference type="SUPFAM" id="SSF56784">
    <property type="entry name" value="HAD-like"/>
    <property type="match status" value="1"/>
</dbReference>
<sequence>MSRGKIEYVLFDMDDKVLAEYGKEMTWDIKAGLMGKPERDAALHLLSFFPDLPSHFTIEHYLSSRRTLQDTLWPTVRPLPGTSRLIHHLHKHKIPIAVATSSQRRNFLMKSAHLGEELFGKFEGRVMCADDGWLGEGRGKPEPDIFLHAARVLLGRDVGGENGNGKEGEVSDGQREERAKGLVFEDAIPGVQAGKRAGMKVVWVPDSNLLELGIGNDNDNPLDKPDLQINSVEEFVPEEWGLPPYDAE</sequence>
<proteinExistence type="predicted"/>